<evidence type="ECO:0000313" key="4">
    <source>
        <dbReference type="Proteomes" id="UP000198688"/>
    </source>
</evidence>
<dbReference type="InterPro" id="IPR035940">
    <property type="entry name" value="CAP_sf"/>
</dbReference>
<keyword evidence="4" id="KW-1185">Reference proteome</keyword>
<feature type="domain" description="SCP" evidence="2">
    <location>
        <begin position="167"/>
        <end position="280"/>
    </location>
</feature>
<dbReference type="RefSeq" id="WP_231954532.1">
    <property type="nucleotide sequence ID" value="NZ_BOMJ01000001.1"/>
</dbReference>
<evidence type="ECO:0000313" key="3">
    <source>
        <dbReference type="EMBL" id="SDT24285.1"/>
    </source>
</evidence>
<organism evidence="3 4">
    <name type="scientific">Actinoplanes derwentensis</name>
    <dbReference type="NCBI Taxonomy" id="113562"/>
    <lineage>
        <taxon>Bacteria</taxon>
        <taxon>Bacillati</taxon>
        <taxon>Actinomycetota</taxon>
        <taxon>Actinomycetes</taxon>
        <taxon>Micromonosporales</taxon>
        <taxon>Micromonosporaceae</taxon>
        <taxon>Actinoplanes</taxon>
    </lineage>
</organism>
<dbReference type="Pfam" id="PF00188">
    <property type="entry name" value="CAP"/>
    <property type="match status" value="1"/>
</dbReference>
<dbReference type="AlphaFoldDB" id="A0A1H1YRZ3"/>
<evidence type="ECO:0000259" key="2">
    <source>
        <dbReference type="Pfam" id="PF00188"/>
    </source>
</evidence>
<gene>
    <name evidence="3" type="ORF">SAMN04489716_2975</name>
</gene>
<feature type="compositionally biased region" description="Pro residues" evidence="1">
    <location>
        <begin position="122"/>
        <end position="145"/>
    </location>
</feature>
<dbReference type="PANTHER" id="PTHR31157:SF1">
    <property type="entry name" value="SCP DOMAIN-CONTAINING PROTEIN"/>
    <property type="match status" value="1"/>
</dbReference>
<dbReference type="Proteomes" id="UP000198688">
    <property type="component" value="Chromosome I"/>
</dbReference>
<dbReference type="STRING" id="113562.SAMN04489716_2975"/>
<sequence>MRQLLRRLAVSALLAPVAAIGVTTLITSPAQASASKPGPSQPGSWLPGSAQDGTWLLNPAQPGTWFPGTSIPGTSQPGSSQPGSWMPDSGQWKSNPWKSQPGSRKPRPWTPGSSSPTQPTQPTTPVPAQPTPAQPTPAQPAPTTPAPNGGTPAKSNEQTLQTEINRLINVQRTSNGCAALTVNDQLTTAARDHSAWMAQTGTFSHTGSGGSSFVTRAKAAGYAKPSAENIAMGYRSAAQVVDGWMNSPGHRANIVNCQSKTVGVGVVFAADGSPYYTQVFGY</sequence>
<dbReference type="EMBL" id="LT629758">
    <property type="protein sequence ID" value="SDT24285.1"/>
    <property type="molecule type" value="Genomic_DNA"/>
</dbReference>
<dbReference type="SUPFAM" id="SSF55797">
    <property type="entry name" value="PR-1-like"/>
    <property type="match status" value="1"/>
</dbReference>
<feature type="region of interest" description="Disordered" evidence="1">
    <location>
        <begin position="30"/>
        <end position="157"/>
    </location>
</feature>
<proteinExistence type="predicted"/>
<dbReference type="PANTHER" id="PTHR31157">
    <property type="entry name" value="SCP DOMAIN-CONTAINING PROTEIN"/>
    <property type="match status" value="1"/>
</dbReference>
<dbReference type="CDD" id="cd05379">
    <property type="entry name" value="CAP_bacterial"/>
    <property type="match status" value="1"/>
</dbReference>
<evidence type="ECO:0000256" key="1">
    <source>
        <dbReference type="SAM" id="MobiDB-lite"/>
    </source>
</evidence>
<dbReference type="InterPro" id="IPR014044">
    <property type="entry name" value="CAP_dom"/>
</dbReference>
<dbReference type="Gene3D" id="3.40.33.10">
    <property type="entry name" value="CAP"/>
    <property type="match status" value="1"/>
</dbReference>
<feature type="compositionally biased region" description="Low complexity" evidence="1">
    <location>
        <begin position="110"/>
        <end position="121"/>
    </location>
</feature>
<accession>A0A1H1YRZ3</accession>
<feature type="compositionally biased region" description="Polar residues" evidence="1">
    <location>
        <begin position="91"/>
        <end position="102"/>
    </location>
</feature>
<protein>
    <submittedName>
        <fullName evidence="3">Uncharacterized conserved protein YkwD, contains CAP (CSP/antigen 5/PR1) domain</fullName>
    </submittedName>
</protein>
<name>A0A1H1YRZ3_9ACTN</name>
<feature type="compositionally biased region" description="Low complexity" evidence="1">
    <location>
        <begin position="67"/>
        <end position="84"/>
    </location>
</feature>
<reference evidence="3 4" key="1">
    <citation type="submission" date="2016-10" db="EMBL/GenBank/DDBJ databases">
        <authorList>
            <person name="de Groot N.N."/>
        </authorList>
    </citation>
    <scope>NUCLEOTIDE SEQUENCE [LARGE SCALE GENOMIC DNA]</scope>
    <source>
        <strain evidence="3 4">DSM 43941</strain>
    </source>
</reference>